<sequence>MGSQNTDQNEAFSIGSETQLFVDDAIISSKRGVVRTLHPGKKLEQPVLLPDRPWEGGRVYIYGTVHYDAGTQQFRVWYLTRIGRGHQHRAPGLRERQGDMILYATSADGLNWEKPELGLHEFDGSRANNILLFDKHSPTVIVDEAADPSERYKMAAWDWSRDQFGYWVAHSADGLVWNEYDVNPILMNSTETLEAITVAHDSRAGEYFAFHRRWGDIGGFDRRLIAVCTSRNFLDWSEPELIIVSDEEDDAWTQDPEQRGEFYGMSGFVYGGQFLGFLPVFNVYRDMQGQEVGAEQSPWDGPIEAQLVHSRDGRSWERFADRSPIIPRGGRGSCPAARRLCPPDRPIAPGAEVCQYYTAINTMHGGPMPPKTATIARASWRLDGFVSLDAGHFGGIVETVPLKLPSGQLVVNADASQGSLAVELLSSSGETLPGYSQGECAPVCTDSVRHVVRWQDQDGLPVDQTLRLRFHLDTAQMYGFRVETAENE</sequence>
<proteinExistence type="predicted"/>
<dbReference type="SUPFAM" id="SSF75005">
    <property type="entry name" value="Arabinanase/levansucrase/invertase"/>
    <property type="match status" value="1"/>
</dbReference>
<evidence type="ECO:0000313" key="1">
    <source>
        <dbReference type="EMBL" id="MYH61359.1"/>
    </source>
</evidence>
<dbReference type="InterPro" id="IPR023296">
    <property type="entry name" value="Glyco_hydro_beta-prop_sf"/>
</dbReference>
<dbReference type="AlphaFoldDB" id="A0A6B1FXP1"/>
<protein>
    <recommendedName>
        <fullName evidence="2">Glycosyl hydrolase family 32 N-terminal domain-containing protein</fullName>
    </recommendedName>
</protein>
<accession>A0A6B1FXP1</accession>
<dbReference type="EMBL" id="VYDA01000232">
    <property type="protein sequence ID" value="MYH61359.1"/>
    <property type="molecule type" value="Genomic_DNA"/>
</dbReference>
<comment type="caution">
    <text evidence="1">The sequence shown here is derived from an EMBL/GenBank/DDBJ whole genome shotgun (WGS) entry which is preliminary data.</text>
</comment>
<reference evidence="1" key="1">
    <citation type="submission" date="2019-09" db="EMBL/GenBank/DDBJ databases">
        <title>Characterisation of the sponge microbiome using genome-centric metagenomics.</title>
        <authorList>
            <person name="Engelberts J.P."/>
            <person name="Robbins S.J."/>
            <person name="De Goeij J.M."/>
            <person name="Aranda M."/>
            <person name="Bell S.C."/>
            <person name="Webster N.S."/>
        </authorList>
    </citation>
    <scope>NUCLEOTIDE SEQUENCE</scope>
    <source>
        <strain evidence="1">SB0675_bin_29</strain>
    </source>
</reference>
<gene>
    <name evidence="1" type="ORF">F4148_06230</name>
</gene>
<organism evidence="1">
    <name type="scientific">Caldilineaceae bacterium SB0675_bin_29</name>
    <dbReference type="NCBI Taxonomy" id="2605266"/>
    <lineage>
        <taxon>Bacteria</taxon>
        <taxon>Bacillati</taxon>
        <taxon>Chloroflexota</taxon>
        <taxon>Caldilineae</taxon>
        <taxon>Caldilineales</taxon>
        <taxon>Caldilineaceae</taxon>
    </lineage>
</organism>
<dbReference type="Gene3D" id="2.115.10.20">
    <property type="entry name" value="Glycosyl hydrolase domain, family 43"/>
    <property type="match status" value="1"/>
</dbReference>
<name>A0A6B1FXP1_9CHLR</name>
<evidence type="ECO:0008006" key="2">
    <source>
        <dbReference type="Google" id="ProtNLM"/>
    </source>
</evidence>